<dbReference type="SUPFAM" id="SSF48403">
    <property type="entry name" value="Ankyrin repeat"/>
    <property type="match status" value="1"/>
</dbReference>
<accession>A0AAV2YMD6</accession>
<evidence type="ECO:0000259" key="6">
    <source>
        <dbReference type="PROSITE" id="PS50089"/>
    </source>
</evidence>
<dbReference type="SMART" id="SM00248">
    <property type="entry name" value="ANK"/>
    <property type="match status" value="3"/>
</dbReference>
<dbReference type="CDD" id="cd23129">
    <property type="entry name" value="RING-HC_XBAT35-like"/>
    <property type="match status" value="1"/>
</dbReference>
<keyword evidence="2 3" id="KW-0040">ANK repeat</keyword>
<feature type="repeat" description="ANK" evidence="3">
    <location>
        <begin position="99"/>
        <end position="131"/>
    </location>
</feature>
<dbReference type="GO" id="GO:0008270">
    <property type="term" value="F:zinc ion binding"/>
    <property type="evidence" value="ECO:0007669"/>
    <property type="project" value="UniProtKB-KW"/>
</dbReference>
<dbReference type="PROSITE" id="PS50003">
    <property type="entry name" value="PH_DOMAIN"/>
    <property type="match status" value="1"/>
</dbReference>
<dbReference type="Proteomes" id="UP001146120">
    <property type="component" value="Unassembled WGS sequence"/>
</dbReference>
<dbReference type="PANTHER" id="PTHR24171">
    <property type="entry name" value="ANKYRIN REPEAT DOMAIN-CONTAINING PROTEIN 39-RELATED"/>
    <property type="match status" value="1"/>
</dbReference>
<dbReference type="InterPro" id="IPR036770">
    <property type="entry name" value="Ankyrin_rpt-contain_sf"/>
</dbReference>
<dbReference type="InterPro" id="IPR013083">
    <property type="entry name" value="Znf_RING/FYVE/PHD"/>
</dbReference>
<dbReference type="SUPFAM" id="SSF57850">
    <property type="entry name" value="RING/U-box"/>
    <property type="match status" value="1"/>
</dbReference>
<dbReference type="Gene3D" id="3.30.40.10">
    <property type="entry name" value="Zinc/RING finger domain, C3HC4 (zinc finger)"/>
    <property type="match status" value="1"/>
</dbReference>
<dbReference type="Gene3D" id="1.25.40.20">
    <property type="entry name" value="Ankyrin repeat-containing domain"/>
    <property type="match status" value="2"/>
</dbReference>
<dbReference type="SMART" id="SM00184">
    <property type="entry name" value="RING"/>
    <property type="match status" value="1"/>
</dbReference>
<dbReference type="SUPFAM" id="SSF50729">
    <property type="entry name" value="PH domain-like"/>
    <property type="match status" value="1"/>
</dbReference>
<dbReference type="PROSITE" id="PS50089">
    <property type="entry name" value="ZF_RING_2"/>
    <property type="match status" value="1"/>
</dbReference>
<feature type="domain" description="RING-type" evidence="6">
    <location>
        <begin position="448"/>
        <end position="487"/>
    </location>
</feature>
<comment type="caution">
    <text evidence="7">The sequence shown here is derived from an EMBL/GenBank/DDBJ whole genome shotgun (WGS) entry which is preliminary data.</text>
</comment>
<reference evidence="7" key="1">
    <citation type="submission" date="2022-11" db="EMBL/GenBank/DDBJ databases">
        <authorList>
            <person name="Morgan W.R."/>
            <person name="Tartar A."/>
        </authorList>
    </citation>
    <scope>NUCLEOTIDE SEQUENCE</scope>
    <source>
        <strain evidence="7">ARSEF 373</strain>
    </source>
</reference>
<evidence type="ECO:0000256" key="4">
    <source>
        <dbReference type="PROSITE-ProRule" id="PRU00175"/>
    </source>
</evidence>
<organism evidence="7 8">
    <name type="scientific">Lagenidium giganteum</name>
    <dbReference type="NCBI Taxonomy" id="4803"/>
    <lineage>
        <taxon>Eukaryota</taxon>
        <taxon>Sar</taxon>
        <taxon>Stramenopiles</taxon>
        <taxon>Oomycota</taxon>
        <taxon>Peronosporomycetes</taxon>
        <taxon>Pythiales</taxon>
        <taxon>Pythiaceae</taxon>
    </lineage>
</organism>
<keyword evidence="4" id="KW-0479">Metal-binding</keyword>
<dbReference type="EMBL" id="DAKRPA010000241">
    <property type="protein sequence ID" value="DAZ94626.1"/>
    <property type="molecule type" value="Genomic_DNA"/>
</dbReference>
<proteinExistence type="predicted"/>
<dbReference type="PROSITE" id="PS50088">
    <property type="entry name" value="ANK_REPEAT"/>
    <property type="match status" value="2"/>
</dbReference>
<dbReference type="Gene3D" id="2.30.29.30">
    <property type="entry name" value="Pleckstrin-homology domain (PH domain)/Phosphotyrosine-binding domain (PTB)"/>
    <property type="match status" value="1"/>
</dbReference>
<gene>
    <name evidence="7" type="ORF">N0F65_010565</name>
</gene>
<dbReference type="PROSITE" id="PS50297">
    <property type="entry name" value="ANK_REP_REGION"/>
    <property type="match status" value="2"/>
</dbReference>
<keyword evidence="4" id="KW-0862">Zinc</keyword>
<dbReference type="InterPro" id="IPR002110">
    <property type="entry name" value="Ankyrin_rpt"/>
</dbReference>
<dbReference type="AlphaFoldDB" id="A0AAV2YMD6"/>
<evidence type="ECO:0000259" key="5">
    <source>
        <dbReference type="PROSITE" id="PS50003"/>
    </source>
</evidence>
<dbReference type="InterPro" id="IPR011993">
    <property type="entry name" value="PH-like_dom_sf"/>
</dbReference>
<protein>
    <submittedName>
        <fullName evidence="7">Uncharacterized protein</fullName>
    </submittedName>
</protein>
<feature type="repeat" description="ANK" evidence="3">
    <location>
        <begin position="64"/>
        <end position="96"/>
    </location>
</feature>
<evidence type="ECO:0000256" key="2">
    <source>
        <dbReference type="ARBA" id="ARBA00023043"/>
    </source>
</evidence>
<dbReference type="Pfam" id="PF12796">
    <property type="entry name" value="Ank_2"/>
    <property type="match status" value="1"/>
</dbReference>
<sequence length="499" mass="53279">MGRRTRPRKEDVALWKTAKKGNVLAMRTLLQQPQYAAAAVEMADATALFGDRAPTVLDDVHPVKGTTPLMIAAARRHSECVRALVAAGASVNVVDATHHQNTALHYAAYQNDVVSIEVLLKAGADAHALNRKGHSALDVARIRGKRDGIQTLMQHSVVHSGWLSIQGRLFWKRRWCVLLASSADRSVLELAIYKHAHDLRPKLLLLLEPGAQASADSCKLPLFDRPHTLRITRPIAWQVAKRRRVCRDVRRLQATGGGMSALPLQVLLAAENAAALATWINAISNPVTQPGTVVTIPHASTYSIGSSVSSSRSSSSSLHIPLAEMQSLTVQEQPAVPVRAAFVPVEPAPSAAPSPSPAPAPVAAAVPVSVPRDDPTDVVKGIPVAVDAQSTLRVPEPSAPRFDSFIAPDYVDLVGVELASSTPQLPVVTETEPSAPSLSDSASARGECSICMDAVKNAICIPCGHIAGCVECLQQHAEREQCCPICRAHVTSVIKVYEC</sequence>
<reference evidence="7" key="2">
    <citation type="journal article" date="2023" name="Microbiol Resour">
        <title>Decontamination and Annotation of the Draft Genome Sequence of the Oomycete Lagenidium giganteum ARSEF 373.</title>
        <authorList>
            <person name="Morgan W.R."/>
            <person name="Tartar A."/>
        </authorList>
    </citation>
    <scope>NUCLEOTIDE SEQUENCE</scope>
    <source>
        <strain evidence="7">ARSEF 373</strain>
    </source>
</reference>
<name>A0AAV2YMD6_9STRA</name>
<keyword evidence="8" id="KW-1185">Reference proteome</keyword>
<feature type="domain" description="PH" evidence="5">
    <location>
        <begin position="156"/>
        <end position="288"/>
    </location>
</feature>
<dbReference type="InterPro" id="IPR001841">
    <property type="entry name" value="Znf_RING"/>
</dbReference>
<dbReference type="InterPro" id="IPR001849">
    <property type="entry name" value="PH_domain"/>
</dbReference>
<keyword evidence="4" id="KW-0863">Zinc-finger</keyword>
<evidence type="ECO:0000256" key="1">
    <source>
        <dbReference type="ARBA" id="ARBA00022737"/>
    </source>
</evidence>
<keyword evidence="1" id="KW-0677">Repeat</keyword>
<evidence type="ECO:0000256" key="3">
    <source>
        <dbReference type="PROSITE-ProRule" id="PRU00023"/>
    </source>
</evidence>
<evidence type="ECO:0000313" key="7">
    <source>
        <dbReference type="EMBL" id="DAZ94626.1"/>
    </source>
</evidence>
<dbReference type="Pfam" id="PF13920">
    <property type="entry name" value="zf-C3HC4_3"/>
    <property type="match status" value="1"/>
</dbReference>
<evidence type="ECO:0000313" key="8">
    <source>
        <dbReference type="Proteomes" id="UP001146120"/>
    </source>
</evidence>
<dbReference type="PANTHER" id="PTHR24171:SF9">
    <property type="entry name" value="ANKYRIN REPEAT DOMAIN-CONTAINING PROTEIN 39"/>
    <property type="match status" value="1"/>
</dbReference>